<dbReference type="AlphaFoldDB" id="A0A380NJ08"/>
<dbReference type="PROSITE" id="PS50987">
    <property type="entry name" value="HTH_ARSR_2"/>
    <property type="match status" value="1"/>
</dbReference>
<reference evidence="5 6" key="1">
    <citation type="submission" date="2018-06" db="EMBL/GenBank/DDBJ databases">
        <authorList>
            <consortium name="Pathogen Informatics"/>
            <person name="Doyle S."/>
        </authorList>
    </citation>
    <scope>NUCLEOTIDE SEQUENCE [LARGE SCALE GENOMIC DNA]</scope>
    <source>
        <strain evidence="5 6">NCTC12020</strain>
    </source>
</reference>
<proteinExistence type="predicted"/>
<dbReference type="EMBL" id="UHIO01000001">
    <property type="protein sequence ID" value="SUP41528.1"/>
    <property type="molecule type" value="Genomic_DNA"/>
</dbReference>
<feature type="domain" description="HTH arsR-type" evidence="4">
    <location>
        <begin position="4"/>
        <end position="97"/>
    </location>
</feature>
<dbReference type="SUPFAM" id="SSF46785">
    <property type="entry name" value="Winged helix' DNA-binding domain"/>
    <property type="match status" value="1"/>
</dbReference>
<dbReference type="CDD" id="cd00090">
    <property type="entry name" value="HTH_ARSR"/>
    <property type="match status" value="1"/>
</dbReference>
<dbReference type="PANTHER" id="PTHR33154:SF18">
    <property type="entry name" value="ARSENICAL RESISTANCE OPERON REPRESSOR"/>
    <property type="match status" value="1"/>
</dbReference>
<keyword evidence="6" id="KW-1185">Reference proteome</keyword>
<dbReference type="Gene3D" id="1.10.10.10">
    <property type="entry name" value="Winged helix-like DNA-binding domain superfamily/Winged helix DNA-binding domain"/>
    <property type="match status" value="1"/>
</dbReference>
<evidence type="ECO:0000313" key="6">
    <source>
        <dbReference type="Proteomes" id="UP000255367"/>
    </source>
</evidence>
<dbReference type="RefSeq" id="WP_115309833.1">
    <property type="nucleotide sequence ID" value="NZ_UHIO01000001.1"/>
</dbReference>
<name>A0A380NJ08_9FIRM</name>
<dbReference type="InterPro" id="IPR011991">
    <property type="entry name" value="ArsR-like_HTH"/>
</dbReference>
<dbReference type="PRINTS" id="PR00778">
    <property type="entry name" value="HTHARSR"/>
</dbReference>
<dbReference type="InterPro" id="IPR001845">
    <property type="entry name" value="HTH_ArsR_DNA-bd_dom"/>
</dbReference>
<organism evidence="5 6">
    <name type="scientific">Veillonella criceti</name>
    <dbReference type="NCBI Taxonomy" id="103891"/>
    <lineage>
        <taxon>Bacteria</taxon>
        <taxon>Bacillati</taxon>
        <taxon>Bacillota</taxon>
        <taxon>Negativicutes</taxon>
        <taxon>Veillonellales</taxon>
        <taxon>Veillonellaceae</taxon>
        <taxon>Veillonella</taxon>
    </lineage>
</organism>
<protein>
    <submittedName>
        <fullName evidence="5">Arsenical resistance operon repressor</fullName>
    </submittedName>
</protein>
<dbReference type="NCBIfam" id="NF033788">
    <property type="entry name" value="HTH_metalloreg"/>
    <property type="match status" value="1"/>
</dbReference>
<dbReference type="GO" id="GO:0003700">
    <property type="term" value="F:DNA-binding transcription factor activity"/>
    <property type="evidence" value="ECO:0007669"/>
    <property type="project" value="InterPro"/>
</dbReference>
<dbReference type="Proteomes" id="UP000255367">
    <property type="component" value="Unassembled WGS sequence"/>
</dbReference>
<keyword evidence="3" id="KW-0804">Transcription</keyword>
<keyword evidence="2" id="KW-0238">DNA-binding</keyword>
<accession>A0A380NJ08</accession>
<dbReference type="Pfam" id="PF01022">
    <property type="entry name" value="HTH_5"/>
    <property type="match status" value="1"/>
</dbReference>
<evidence type="ECO:0000256" key="2">
    <source>
        <dbReference type="ARBA" id="ARBA00023125"/>
    </source>
</evidence>
<dbReference type="SMART" id="SM00418">
    <property type="entry name" value="HTH_ARSR"/>
    <property type="match status" value="1"/>
</dbReference>
<dbReference type="InterPro" id="IPR036388">
    <property type="entry name" value="WH-like_DNA-bd_sf"/>
</dbReference>
<evidence type="ECO:0000313" key="5">
    <source>
        <dbReference type="EMBL" id="SUP41528.1"/>
    </source>
</evidence>
<evidence type="ECO:0000256" key="1">
    <source>
        <dbReference type="ARBA" id="ARBA00023015"/>
    </source>
</evidence>
<dbReference type="InterPro" id="IPR036390">
    <property type="entry name" value="WH_DNA-bd_sf"/>
</dbReference>
<gene>
    <name evidence="5" type="primary">arsR_1</name>
    <name evidence="5" type="ORF">NCTC12020_00596</name>
</gene>
<evidence type="ECO:0000256" key="3">
    <source>
        <dbReference type="ARBA" id="ARBA00023163"/>
    </source>
</evidence>
<dbReference type="GO" id="GO:0003677">
    <property type="term" value="F:DNA binding"/>
    <property type="evidence" value="ECO:0007669"/>
    <property type="project" value="UniProtKB-KW"/>
</dbReference>
<dbReference type="PANTHER" id="PTHR33154">
    <property type="entry name" value="TRANSCRIPTIONAL REGULATOR, ARSR FAMILY"/>
    <property type="match status" value="1"/>
</dbReference>
<evidence type="ECO:0000259" key="4">
    <source>
        <dbReference type="PROSITE" id="PS50987"/>
    </source>
</evidence>
<sequence>MLANEHLNHKANAKIFKALSDEKRLAILALLQHGEECSCVLLEQLDLTQSGLSYHMKILCESGIVIGRPEGKWTFYHISPEGRQKAVEVLLAATNIL</sequence>
<dbReference type="OrthoDB" id="9798835at2"/>
<dbReference type="InterPro" id="IPR051081">
    <property type="entry name" value="HTH_MetalResp_TranReg"/>
</dbReference>
<keyword evidence="1" id="KW-0805">Transcription regulation</keyword>